<dbReference type="Proteomes" id="UP000265566">
    <property type="component" value="Chromosome 8"/>
</dbReference>
<gene>
    <name evidence="2" type="ORF">MtrunA17_Chr8g0357011</name>
</gene>
<name>A0A396GM43_MEDTR</name>
<keyword evidence="1" id="KW-1133">Transmembrane helix</keyword>
<sequence>MYVPSPKSVFMYSVVYSFLSVYWVRVHQSLYLYVILCIIWF</sequence>
<keyword evidence="1" id="KW-0812">Transmembrane</keyword>
<protein>
    <recommendedName>
        <fullName evidence="3">Transmembrane protein</fullName>
    </recommendedName>
</protein>
<evidence type="ECO:0000313" key="2">
    <source>
        <dbReference type="EMBL" id="RHN40644.1"/>
    </source>
</evidence>
<dbReference type="EMBL" id="PSQE01000008">
    <property type="protein sequence ID" value="RHN40644.1"/>
    <property type="molecule type" value="Genomic_DNA"/>
</dbReference>
<organism evidence="2">
    <name type="scientific">Medicago truncatula</name>
    <name type="common">Barrel medic</name>
    <name type="synonym">Medicago tribuloides</name>
    <dbReference type="NCBI Taxonomy" id="3880"/>
    <lineage>
        <taxon>Eukaryota</taxon>
        <taxon>Viridiplantae</taxon>
        <taxon>Streptophyta</taxon>
        <taxon>Embryophyta</taxon>
        <taxon>Tracheophyta</taxon>
        <taxon>Spermatophyta</taxon>
        <taxon>Magnoliopsida</taxon>
        <taxon>eudicotyledons</taxon>
        <taxon>Gunneridae</taxon>
        <taxon>Pentapetalae</taxon>
        <taxon>rosids</taxon>
        <taxon>fabids</taxon>
        <taxon>Fabales</taxon>
        <taxon>Fabaceae</taxon>
        <taxon>Papilionoideae</taxon>
        <taxon>50 kb inversion clade</taxon>
        <taxon>NPAAA clade</taxon>
        <taxon>Hologalegina</taxon>
        <taxon>IRL clade</taxon>
        <taxon>Trifolieae</taxon>
        <taxon>Medicago</taxon>
    </lineage>
</organism>
<dbReference type="Gramene" id="rna46827">
    <property type="protein sequence ID" value="RHN40644.1"/>
    <property type="gene ID" value="gene46827"/>
</dbReference>
<evidence type="ECO:0000256" key="1">
    <source>
        <dbReference type="SAM" id="Phobius"/>
    </source>
</evidence>
<comment type="caution">
    <text evidence="2">The sequence shown here is derived from an EMBL/GenBank/DDBJ whole genome shotgun (WGS) entry which is preliminary data.</text>
</comment>
<feature type="transmembrane region" description="Helical" evidence="1">
    <location>
        <begin position="20"/>
        <end position="40"/>
    </location>
</feature>
<accession>A0A396GM43</accession>
<dbReference type="AlphaFoldDB" id="A0A396GM43"/>
<reference evidence="2" key="1">
    <citation type="journal article" date="2018" name="Nat. Plants">
        <title>Whole-genome landscape of Medicago truncatula symbiotic genes.</title>
        <authorList>
            <person name="Pecrix Y."/>
            <person name="Gamas P."/>
            <person name="Carrere S."/>
        </authorList>
    </citation>
    <scope>NUCLEOTIDE SEQUENCE</scope>
    <source>
        <tissue evidence="2">Leaves</tissue>
    </source>
</reference>
<keyword evidence="1" id="KW-0472">Membrane</keyword>
<proteinExistence type="predicted"/>
<evidence type="ECO:0008006" key="3">
    <source>
        <dbReference type="Google" id="ProtNLM"/>
    </source>
</evidence>